<reference evidence="2 3" key="1">
    <citation type="submission" date="2018-07" db="EMBL/GenBank/DDBJ databases">
        <title>Dyadobacter roseus sp. nov., isolated from rose rhizosphere soil.</title>
        <authorList>
            <person name="Chen L."/>
        </authorList>
    </citation>
    <scope>NUCLEOTIDE SEQUENCE [LARGE SCALE GENOMIC DNA]</scope>
    <source>
        <strain evidence="2 3">RS19</strain>
    </source>
</reference>
<dbReference type="RefSeq" id="WP_115829615.1">
    <property type="nucleotide sequence ID" value="NZ_QNUL01000003.1"/>
</dbReference>
<dbReference type="PANTHER" id="PTHR33360:SF2">
    <property type="entry name" value="TRANSPOSASE FOR INSERTION SEQUENCE ELEMENT IS200"/>
    <property type="match status" value="1"/>
</dbReference>
<proteinExistence type="predicted"/>
<organism evidence="2 3">
    <name type="scientific">Dyadobacter luteus</name>
    <dbReference type="NCBI Taxonomy" id="2259619"/>
    <lineage>
        <taxon>Bacteria</taxon>
        <taxon>Pseudomonadati</taxon>
        <taxon>Bacteroidota</taxon>
        <taxon>Cytophagia</taxon>
        <taxon>Cytophagales</taxon>
        <taxon>Spirosomataceae</taxon>
        <taxon>Dyadobacter</taxon>
    </lineage>
</organism>
<evidence type="ECO:0000313" key="3">
    <source>
        <dbReference type="Proteomes" id="UP000256373"/>
    </source>
</evidence>
<dbReference type="InterPro" id="IPR036515">
    <property type="entry name" value="Transposase_17_sf"/>
</dbReference>
<dbReference type="Gene3D" id="3.30.70.1290">
    <property type="entry name" value="Transposase IS200-like"/>
    <property type="match status" value="1"/>
</dbReference>
<dbReference type="SUPFAM" id="SSF143422">
    <property type="entry name" value="Transposase IS200-like"/>
    <property type="match status" value="1"/>
</dbReference>
<dbReference type="Proteomes" id="UP000256373">
    <property type="component" value="Unassembled WGS sequence"/>
</dbReference>
<dbReference type="SMART" id="SM01321">
    <property type="entry name" value="Y1_Tnp"/>
    <property type="match status" value="1"/>
</dbReference>
<gene>
    <name evidence="2" type="primary">tnpA</name>
    <name evidence="2" type="ORF">DSL64_05235</name>
</gene>
<dbReference type="NCBIfam" id="NF033573">
    <property type="entry name" value="transpos_IS200"/>
    <property type="match status" value="1"/>
</dbReference>
<dbReference type="InterPro" id="IPR002686">
    <property type="entry name" value="Transposase_17"/>
</dbReference>
<sequence>MSKEQRIGSHTVTWLTVHIVWVTKYRYKVLTGDIQIRCRELVKQICDAEDVRILKGVVSKDHVHIHIEYRPSLAISDLVKRLKDRTSRRLQEEYPELSKRYWGRHFWAIGYGAWSTGNITDEMVNEYLEHHRKPGNIDTDNIILE</sequence>
<dbReference type="OrthoDB" id="9798161at2"/>
<comment type="caution">
    <text evidence="2">The sequence shown here is derived from an EMBL/GenBank/DDBJ whole genome shotgun (WGS) entry which is preliminary data.</text>
</comment>
<keyword evidence="3" id="KW-1185">Reference proteome</keyword>
<evidence type="ECO:0000259" key="1">
    <source>
        <dbReference type="SMART" id="SM01321"/>
    </source>
</evidence>
<evidence type="ECO:0000313" key="2">
    <source>
        <dbReference type="EMBL" id="REA63027.1"/>
    </source>
</evidence>
<dbReference type="PANTHER" id="PTHR33360">
    <property type="entry name" value="TRANSPOSASE FOR INSERTION SEQUENCE ELEMENT IS200"/>
    <property type="match status" value="1"/>
</dbReference>
<protein>
    <submittedName>
        <fullName evidence="2">IS200/IS605 family transposase</fullName>
    </submittedName>
</protein>
<feature type="domain" description="Transposase IS200-like" evidence="1">
    <location>
        <begin position="12"/>
        <end position="131"/>
    </location>
</feature>
<accession>A0A3D8YFI1</accession>
<dbReference type="GO" id="GO:0003677">
    <property type="term" value="F:DNA binding"/>
    <property type="evidence" value="ECO:0007669"/>
    <property type="project" value="InterPro"/>
</dbReference>
<dbReference type="EMBL" id="QNUL01000003">
    <property type="protein sequence ID" value="REA63027.1"/>
    <property type="molecule type" value="Genomic_DNA"/>
</dbReference>
<dbReference type="GO" id="GO:0004803">
    <property type="term" value="F:transposase activity"/>
    <property type="evidence" value="ECO:0007669"/>
    <property type="project" value="InterPro"/>
</dbReference>
<dbReference type="Pfam" id="PF01797">
    <property type="entry name" value="Y1_Tnp"/>
    <property type="match status" value="1"/>
</dbReference>
<dbReference type="GO" id="GO:0006313">
    <property type="term" value="P:DNA transposition"/>
    <property type="evidence" value="ECO:0007669"/>
    <property type="project" value="InterPro"/>
</dbReference>
<name>A0A3D8YFI1_9BACT</name>
<dbReference type="AlphaFoldDB" id="A0A3D8YFI1"/>